<dbReference type="PATRIC" id="fig|582680.7.peg.327"/>
<dbReference type="GO" id="GO:0045881">
    <property type="term" value="P:positive regulation of sporulation resulting in formation of a cellular spore"/>
    <property type="evidence" value="ECO:0007669"/>
    <property type="project" value="TreeGrafter"/>
</dbReference>
<dbReference type="Gene3D" id="3.90.1530.30">
    <property type="match status" value="1"/>
</dbReference>
<gene>
    <name evidence="3" type="ORF">RL72_00312</name>
</gene>
<dbReference type="GO" id="GO:0005694">
    <property type="term" value="C:chromosome"/>
    <property type="evidence" value="ECO:0007669"/>
    <property type="project" value="TreeGrafter"/>
</dbReference>
<name>A0A0F0L921_9MICO</name>
<dbReference type="SMART" id="SM00470">
    <property type="entry name" value="ParB"/>
    <property type="match status" value="1"/>
</dbReference>
<accession>A0A0F0L921</accession>
<evidence type="ECO:0000313" key="4">
    <source>
        <dbReference type="Proteomes" id="UP000033448"/>
    </source>
</evidence>
<evidence type="ECO:0000256" key="1">
    <source>
        <dbReference type="SAM" id="MobiDB-lite"/>
    </source>
</evidence>
<dbReference type="InterPro" id="IPR050336">
    <property type="entry name" value="Chromosome_partition/occlusion"/>
</dbReference>
<feature type="region of interest" description="Disordered" evidence="1">
    <location>
        <begin position="275"/>
        <end position="297"/>
    </location>
</feature>
<dbReference type="Pfam" id="PF02195">
    <property type="entry name" value="ParB_N"/>
    <property type="match status" value="1"/>
</dbReference>
<dbReference type="GO" id="GO:0007059">
    <property type="term" value="P:chromosome segregation"/>
    <property type="evidence" value="ECO:0007669"/>
    <property type="project" value="TreeGrafter"/>
</dbReference>
<proteinExistence type="predicted"/>
<dbReference type="InterPro" id="IPR003115">
    <property type="entry name" value="ParB_N"/>
</dbReference>
<dbReference type="EMBL" id="JYIT01000047">
    <property type="protein sequence ID" value="KJL29682.1"/>
    <property type="molecule type" value="Genomic_DNA"/>
</dbReference>
<comment type="caution">
    <text evidence="3">The sequence shown here is derived from an EMBL/GenBank/DDBJ whole genome shotgun (WGS) entry which is preliminary data.</text>
</comment>
<reference evidence="3 4" key="1">
    <citation type="submission" date="2015-02" db="EMBL/GenBank/DDBJ databases">
        <title>Draft genome sequences of ten Microbacterium spp. with emphasis on heavy metal contaminated environments.</title>
        <authorList>
            <person name="Corretto E."/>
        </authorList>
    </citation>
    <scope>NUCLEOTIDE SEQUENCE [LARGE SCALE GENOMIC DNA]</scope>
    <source>
        <strain evidence="3 4">DSM 23848</strain>
    </source>
</reference>
<dbReference type="Proteomes" id="UP000033448">
    <property type="component" value="Unassembled WGS sequence"/>
</dbReference>
<dbReference type="PANTHER" id="PTHR33375">
    <property type="entry name" value="CHROMOSOME-PARTITIONING PROTEIN PARB-RELATED"/>
    <property type="match status" value="1"/>
</dbReference>
<dbReference type="InterPro" id="IPR036086">
    <property type="entry name" value="ParB/Sulfiredoxin_sf"/>
</dbReference>
<dbReference type="PANTHER" id="PTHR33375:SF1">
    <property type="entry name" value="CHROMOSOME-PARTITIONING PROTEIN PARB-RELATED"/>
    <property type="match status" value="1"/>
</dbReference>
<dbReference type="SUPFAM" id="SSF110849">
    <property type="entry name" value="ParB/Sulfiredoxin"/>
    <property type="match status" value="1"/>
</dbReference>
<dbReference type="OrthoDB" id="3176965at2"/>
<organism evidence="3 4">
    <name type="scientific">Microbacterium azadirachtae</name>
    <dbReference type="NCBI Taxonomy" id="582680"/>
    <lineage>
        <taxon>Bacteria</taxon>
        <taxon>Bacillati</taxon>
        <taxon>Actinomycetota</taxon>
        <taxon>Actinomycetes</taxon>
        <taxon>Micrococcales</taxon>
        <taxon>Microbacteriaceae</taxon>
        <taxon>Microbacterium</taxon>
    </lineage>
</organism>
<sequence>MSASDPTAGHIELEWSLDAIRMGYRHRQEQGDIPGLAESIRRQGFLHPLTITSDGLLICGGRRYLAAQYLGLKTVNVWVRTGISDKLSLLLAEQDENQLRLDYTDLEKASLYRELRAELAADAARRQEATRFTSEGRNPRSDGAAESTAPHGEAGDVREQAALMVTGKKGYTKLEQIGRLEELAADDAQPASVRERAQAGLDAIGQGGPVSPAYRRAQAEQSLAELERLAEDDTEPGGVRDAAARALARLRGQQSTVRAAELERVAADTLARVRAATKRRPGRPQPVPGQGQDEPARHPVRVFVATVDDLAGFTLHFDPVELAAALDEEQWSEFEAVLDALNELAEQMRSARTHRLIAL</sequence>
<evidence type="ECO:0000313" key="3">
    <source>
        <dbReference type="EMBL" id="KJL29682.1"/>
    </source>
</evidence>
<feature type="region of interest" description="Disordered" evidence="1">
    <location>
        <begin position="126"/>
        <end position="156"/>
    </location>
</feature>
<feature type="domain" description="ParB-like N-terminal" evidence="2">
    <location>
        <begin position="13"/>
        <end position="93"/>
    </location>
</feature>
<dbReference type="AlphaFoldDB" id="A0A0F0L921"/>
<evidence type="ECO:0000259" key="2">
    <source>
        <dbReference type="SMART" id="SM00470"/>
    </source>
</evidence>
<keyword evidence="4" id="KW-1185">Reference proteome</keyword>
<protein>
    <submittedName>
        <fullName evidence="3">ParB-like nuclease domain protein</fullName>
    </submittedName>
</protein>
<dbReference type="RefSeq" id="WP_045249061.1">
    <property type="nucleotide sequence ID" value="NZ_JYIT01000047.1"/>
</dbReference>